<dbReference type="EMBL" id="CP054155">
    <property type="protein sequence ID" value="QMI52118.1"/>
    <property type="molecule type" value="Genomic_DNA"/>
</dbReference>
<gene>
    <name evidence="1" type="ORF">HRE60_10565</name>
</gene>
<proteinExistence type="predicted"/>
<evidence type="ECO:0000313" key="1">
    <source>
        <dbReference type="EMBL" id="QMI52118.1"/>
    </source>
</evidence>
<protein>
    <submittedName>
        <fullName evidence="1">Uncharacterized protein</fullName>
    </submittedName>
</protein>
<dbReference type="AlphaFoldDB" id="A0A7L6WPH3"/>
<dbReference type="RefSeq" id="WP_181671443.1">
    <property type="nucleotide sequence ID" value="NZ_CP054155.1"/>
</dbReference>
<reference evidence="1 2" key="1">
    <citation type="journal article" date="2020" name="Microbiol. Resour. Announc.">
        <title>Complete Genome Sequence of Streptococcus salivarius DB-B5, a Novel Probiotic Candidate Isolated from the Supragingival Plaque of a Healthy Female Subject.</title>
        <authorList>
            <person name="Fields F.R."/>
            <person name="Li X."/>
            <person name="Navarre W.W."/>
            <person name="Naito M."/>
        </authorList>
    </citation>
    <scope>NUCLEOTIDE SEQUENCE [LARGE SCALE GENOMIC DNA]</scope>
    <source>
        <strain evidence="1 2">DB-B5</strain>
        <plasmid evidence="1 2">pIKMIN-B502</plasmid>
    </source>
</reference>
<evidence type="ECO:0000313" key="2">
    <source>
        <dbReference type="Proteomes" id="UP000516705"/>
    </source>
</evidence>
<geneLocation type="plasmid" evidence="1 2">
    <name>pIKMIN-B502</name>
</geneLocation>
<accession>A0A7L6WPH3</accession>
<name>A0A7L6WPH3_STRSL</name>
<organism evidence="1 2">
    <name type="scientific">Streptococcus salivarius</name>
    <dbReference type="NCBI Taxonomy" id="1304"/>
    <lineage>
        <taxon>Bacteria</taxon>
        <taxon>Bacillati</taxon>
        <taxon>Bacillota</taxon>
        <taxon>Bacilli</taxon>
        <taxon>Lactobacillales</taxon>
        <taxon>Streptococcaceae</taxon>
        <taxon>Streptococcus</taxon>
    </lineage>
</organism>
<sequence>MLKRRDIENEVLEVAELMEEDSDLAELVAKAEKYKFQLDNAEPYVTDYHEHIKTAKEYNKIVREFNV</sequence>
<dbReference type="Proteomes" id="UP000516705">
    <property type="component" value="Plasmid pIKMIN-B502"/>
</dbReference>
<keyword evidence="1" id="KW-0614">Plasmid</keyword>